<dbReference type="Gene3D" id="3.40.630.30">
    <property type="match status" value="1"/>
</dbReference>
<keyword evidence="3" id="KW-1185">Reference proteome</keyword>
<reference evidence="2" key="1">
    <citation type="submission" date="2009-07" db="EMBL/GenBank/DDBJ databases">
        <authorList>
            <person name="Weinstock G."/>
            <person name="Sodergren E."/>
            <person name="Clifton S."/>
            <person name="Fulton L."/>
            <person name="Fulton B."/>
            <person name="Courtney L."/>
            <person name="Fronick C."/>
            <person name="Harrison M."/>
            <person name="Strong C."/>
            <person name="Farmer C."/>
            <person name="Delahaunty K."/>
            <person name="Markovic C."/>
            <person name="Hall O."/>
            <person name="Minx P."/>
            <person name="Tomlinson C."/>
            <person name="Mitreva M."/>
            <person name="Nelson J."/>
            <person name="Hou S."/>
            <person name="Wollam A."/>
            <person name="Pepin K.H."/>
            <person name="Johnson M."/>
            <person name="Bhonagiri V."/>
            <person name="Nash W.E."/>
            <person name="Warren W."/>
            <person name="Chinwalla A."/>
            <person name="Mardis E.R."/>
            <person name="Wilson R.K."/>
        </authorList>
    </citation>
    <scope>NUCLEOTIDE SEQUENCE [LARGE SCALE GENOMIC DNA]</scope>
    <source>
        <strain evidence="2">DSM 14469</strain>
    </source>
</reference>
<dbReference type="InterPro" id="IPR016181">
    <property type="entry name" value="Acyl_CoA_acyltransferase"/>
</dbReference>
<dbReference type="SUPFAM" id="SSF55729">
    <property type="entry name" value="Acyl-CoA N-acyltransferases (Nat)"/>
    <property type="match status" value="1"/>
</dbReference>
<dbReference type="eggNOG" id="COG3153">
    <property type="taxonomic scope" value="Bacteria"/>
</dbReference>
<feature type="domain" description="N-acetyltransferase" evidence="1">
    <location>
        <begin position="27"/>
        <end position="179"/>
    </location>
</feature>
<dbReference type="GO" id="GO:0016747">
    <property type="term" value="F:acyltransferase activity, transferring groups other than amino-acyl groups"/>
    <property type="evidence" value="ECO:0007669"/>
    <property type="project" value="InterPro"/>
</dbReference>
<dbReference type="EMBL" id="ACCL02000018">
    <property type="protein sequence ID" value="EET59520.1"/>
    <property type="molecule type" value="Genomic_DNA"/>
</dbReference>
<evidence type="ECO:0000259" key="1">
    <source>
        <dbReference type="PROSITE" id="PS51186"/>
    </source>
</evidence>
<evidence type="ECO:0000313" key="2">
    <source>
        <dbReference type="EMBL" id="EET59520.1"/>
    </source>
</evidence>
<gene>
    <name evidence="2" type="ORF">BRYFOR_08612</name>
</gene>
<name>C6LIY1_9FIRM</name>
<evidence type="ECO:0000313" key="3">
    <source>
        <dbReference type="Proteomes" id="UP000005561"/>
    </source>
</evidence>
<sequence>MREPKQIFAESITVKNSRKQWKGSSMLEIRTEKISEQRETENVVREAFWNVYTPGCVEPYLAHQMRGCAGFLPELDLVAAEDGKIIGQVMNVKSCISGDDGECFEVVTLGPIAVLPQYQKRGIGAGLIAEVKKLAGRMGCRAIILCGNPEYYAKQGFEPAERYGIRNAENMFADALQVYGLYEGALEGIAGKYFENEIYNVDADAAKKFDGSFLPKELLDNTPSQKAFLEIAGRCRPCEGK</sequence>
<dbReference type="PROSITE" id="PS51186">
    <property type="entry name" value="GNAT"/>
    <property type="match status" value="1"/>
</dbReference>
<accession>C6LIY1</accession>
<dbReference type="InterPro" id="IPR000182">
    <property type="entry name" value="GNAT_dom"/>
</dbReference>
<dbReference type="Pfam" id="PF13508">
    <property type="entry name" value="Acetyltransf_7"/>
    <property type="match status" value="1"/>
</dbReference>
<organism evidence="2 3">
    <name type="scientific">Marvinbryantia formatexigens DSM 14469</name>
    <dbReference type="NCBI Taxonomy" id="478749"/>
    <lineage>
        <taxon>Bacteria</taxon>
        <taxon>Bacillati</taxon>
        <taxon>Bacillota</taxon>
        <taxon>Clostridia</taxon>
        <taxon>Lachnospirales</taxon>
        <taxon>Lachnospiraceae</taxon>
        <taxon>Marvinbryantia</taxon>
    </lineage>
</organism>
<dbReference type="STRING" id="168384.SAMN05660368_03042"/>
<dbReference type="CDD" id="cd04301">
    <property type="entry name" value="NAT_SF"/>
    <property type="match status" value="1"/>
</dbReference>
<proteinExistence type="predicted"/>
<dbReference type="Proteomes" id="UP000005561">
    <property type="component" value="Unassembled WGS sequence"/>
</dbReference>
<comment type="caution">
    <text evidence="2">The sequence shown here is derived from an EMBL/GenBank/DDBJ whole genome shotgun (WGS) entry which is preliminary data.</text>
</comment>
<protein>
    <submittedName>
        <fullName evidence="2">Acetyltransferase, GNAT family</fullName>
    </submittedName>
</protein>
<dbReference type="AlphaFoldDB" id="C6LIY1"/>